<evidence type="ECO:0000256" key="2">
    <source>
        <dbReference type="ARBA" id="ARBA00009033"/>
    </source>
</evidence>
<evidence type="ECO:0000256" key="6">
    <source>
        <dbReference type="ARBA" id="ARBA00023136"/>
    </source>
</evidence>
<sequence>MTLIMSLVGMATLILIAILFSSNRGAIRLRTVGGAFAIQAGLGAFVLYVPVGKDILQSISAGVSQVIAFANDGMGFLFGGLVGDAAFESGLGFIFALRVLPVIIFFSSLIAVLYYLGIMQWIIRILGGALQKVLGTSRTESMSATANIFVGQTEAPLVVRPFISKMTDSELFAVMCGGLASVAGSVLAGYASMGVPMEYLIAASFMAAPGGLLFAKLIMPETDTPEVDESSINADMPEEDRPANIIDAAAGGATSGMMLAMNVGAMLLAFIGLIALINGMLGGVGGWIGMDNLSLELLLGWLFSPLAFLLGVPWEEATIAGSFIGQKLVVNEFVAYINFAPYLSNELLVEGTGQVMSDHTKAIISFALCGFANLSSVAILLGGLGGMAPNRRHDIARFGLKAVLAGTLSNLMSATIAGFFLALAAL</sequence>
<comment type="subcellular location">
    <subcellularLocation>
        <location evidence="1">Cell membrane</location>
        <topology evidence="1">Multi-pass membrane protein</topology>
    </subcellularLocation>
</comment>
<keyword evidence="5 7" id="KW-1133">Transmembrane helix</keyword>
<feature type="transmembrane region" description="Helical" evidence="7">
    <location>
        <begin position="63"/>
        <end position="87"/>
    </location>
</feature>
<feature type="domain" description="Concentrative nucleoside transporter C-terminal" evidence="9">
    <location>
        <begin position="199"/>
        <end position="418"/>
    </location>
</feature>
<evidence type="ECO:0000256" key="1">
    <source>
        <dbReference type="ARBA" id="ARBA00004651"/>
    </source>
</evidence>
<dbReference type="OrthoDB" id="9766455at2"/>
<evidence type="ECO:0000313" key="12">
    <source>
        <dbReference type="Proteomes" id="UP000242181"/>
    </source>
</evidence>
<dbReference type="InterPro" id="IPR008276">
    <property type="entry name" value="C_nuclsd_transpt"/>
</dbReference>
<dbReference type="InterPro" id="IPR011657">
    <property type="entry name" value="CNT_C_dom"/>
</dbReference>
<dbReference type="Pfam" id="PF07662">
    <property type="entry name" value="Nucleos_tra2_C"/>
    <property type="match status" value="1"/>
</dbReference>
<evidence type="ECO:0000256" key="7">
    <source>
        <dbReference type="RuleBase" id="RU362018"/>
    </source>
</evidence>
<dbReference type="RefSeq" id="WP_106454150.1">
    <property type="nucleotide sequence ID" value="NZ_PXYH01000019.1"/>
</dbReference>
<feature type="transmembrane region" description="Helical" evidence="7">
    <location>
        <begin position="171"/>
        <end position="193"/>
    </location>
</feature>
<accession>A0A2P7QMS9</accession>
<keyword evidence="4 7" id="KW-0812">Transmembrane</keyword>
<feature type="transmembrane region" description="Helical" evidence="7">
    <location>
        <begin position="363"/>
        <end position="386"/>
    </location>
</feature>
<dbReference type="InterPro" id="IPR002668">
    <property type="entry name" value="CNT_N_dom"/>
</dbReference>
<evidence type="ECO:0000256" key="4">
    <source>
        <dbReference type="ARBA" id="ARBA00022692"/>
    </source>
</evidence>
<dbReference type="InterPro" id="IPR018270">
    <property type="entry name" value="C_nuclsd_transpt_met_bac"/>
</dbReference>
<feature type="transmembrane region" description="Helical" evidence="7">
    <location>
        <begin position="398"/>
        <end position="425"/>
    </location>
</feature>
<keyword evidence="12" id="KW-1185">Reference proteome</keyword>
<evidence type="ECO:0000313" key="11">
    <source>
        <dbReference type="EMBL" id="PSJ39246.1"/>
    </source>
</evidence>
<keyword evidence="7" id="KW-0813">Transport</keyword>
<keyword evidence="6 7" id="KW-0472">Membrane</keyword>
<dbReference type="PANTHER" id="PTHR10590:SF4">
    <property type="entry name" value="SOLUTE CARRIER FAMILY 28 MEMBER 3"/>
    <property type="match status" value="1"/>
</dbReference>
<evidence type="ECO:0000259" key="8">
    <source>
        <dbReference type="Pfam" id="PF01773"/>
    </source>
</evidence>
<feature type="transmembrane region" description="Helical" evidence="7">
    <location>
        <begin position="34"/>
        <end position="51"/>
    </location>
</feature>
<feature type="transmembrane region" description="Helical" evidence="7">
    <location>
        <begin position="294"/>
        <end position="312"/>
    </location>
</feature>
<dbReference type="NCBIfam" id="TIGR00804">
    <property type="entry name" value="nupC"/>
    <property type="match status" value="1"/>
</dbReference>
<dbReference type="GO" id="GO:0015293">
    <property type="term" value="F:symporter activity"/>
    <property type="evidence" value="ECO:0007669"/>
    <property type="project" value="TreeGrafter"/>
</dbReference>
<feature type="domain" description="Nucleoside transporter/FeoB GTPase Gate" evidence="10">
    <location>
        <begin position="96"/>
        <end position="194"/>
    </location>
</feature>
<name>A0A2P7QMS9_9GAMM</name>
<dbReference type="GO" id="GO:0005337">
    <property type="term" value="F:nucleoside transmembrane transporter activity"/>
    <property type="evidence" value="ECO:0007669"/>
    <property type="project" value="InterPro"/>
</dbReference>
<dbReference type="PANTHER" id="PTHR10590">
    <property type="entry name" value="SODIUM/NUCLEOSIDE COTRANSPORTER"/>
    <property type="match status" value="1"/>
</dbReference>
<gene>
    <name evidence="11" type="ORF">C7I36_13100</name>
</gene>
<evidence type="ECO:0000259" key="10">
    <source>
        <dbReference type="Pfam" id="PF07670"/>
    </source>
</evidence>
<comment type="caution">
    <text evidence="11">The sequence shown here is derived from an EMBL/GenBank/DDBJ whole genome shotgun (WGS) entry which is preliminary data.</text>
</comment>
<proteinExistence type="inferred from homology"/>
<evidence type="ECO:0000256" key="5">
    <source>
        <dbReference type="ARBA" id="ARBA00022989"/>
    </source>
</evidence>
<dbReference type="EMBL" id="PXYH01000019">
    <property type="protein sequence ID" value="PSJ39246.1"/>
    <property type="molecule type" value="Genomic_DNA"/>
</dbReference>
<dbReference type="Pfam" id="PF07670">
    <property type="entry name" value="Gate"/>
    <property type="match status" value="1"/>
</dbReference>
<evidence type="ECO:0000259" key="9">
    <source>
        <dbReference type="Pfam" id="PF07662"/>
    </source>
</evidence>
<protein>
    <recommendedName>
        <fullName evidence="7">Nucleoside permease</fullName>
    </recommendedName>
</protein>
<feature type="transmembrane region" description="Helical" evidence="7">
    <location>
        <begin position="199"/>
        <end position="219"/>
    </location>
</feature>
<feature type="transmembrane region" description="Helical" evidence="7">
    <location>
        <begin position="265"/>
        <end position="288"/>
    </location>
</feature>
<keyword evidence="3" id="KW-1003">Cell membrane</keyword>
<reference evidence="11 12" key="1">
    <citation type="submission" date="2018-03" db="EMBL/GenBank/DDBJ databases">
        <title>The draft genome of Zobellella taiwanensis JCM 13381.</title>
        <authorList>
            <person name="Liu L."/>
            <person name="Li L."/>
            <person name="Wang T."/>
            <person name="Zhang X."/>
            <person name="Liang L."/>
        </authorList>
    </citation>
    <scope>NUCLEOTIDE SEQUENCE [LARGE SCALE GENOMIC DNA]</scope>
    <source>
        <strain evidence="11 12">JCM 13381</strain>
    </source>
</reference>
<organism evidence="11 12">
    <name type="scientific">Zobellella taiwanensis</name>
    <dbReference type="NCBI Taxonomy" id="347535"/>
    <lineage>
        <taxon>Bacteria</taxon>
        <taxon>Pseudomonadati</taxon>
        <taxon>Pseudomonadota</taxon>
        <taxon>Gammaproteobacteria</taxon>
        <taxon>Aeromonadales</taxon>
        <taxon>Aeromonadaceae</taxon>
        <taxon>Zobellella</taxon>
    </lineage>
</organism>
<dbReference type="Proteomes" id="UP000242181">
    <property type="component" value="Unassembled WGS sequence"/>
</dbReference>
<dbReference type="InterPro" id="IPR011642">
    <property type="entry name" value="Gate_dom"/>
</dbReference>
<comment type="similarity">
    <text evidence="2 7">Belongs to the concentrative nucleoside transporter (CNT) (TC 2.A.41) family.</text>
</comment>
<dbReference type="AlphaFoldDB" id="A0A2P7QMS9"/>
<feature type="transmembrane region" description="Helical" evidence="7">
    <location>
        <begin position="93"/>
        <end position="116"/>
    </location>
</feature>
<dbReference type="Pfam" id="PF01773">
    <property type="entry name" value="Nucleos_tra2_N"/>
    <property type="match status" value="1"/>
</dbReference>
<dbReference type="GO" id="GO:0005886">
    <property type="term" value="C:plasma membrane"/>
    <property type="evidence" value="ECO:0007669"/>
    <property type="project" value="UniProtKB-SubCell"/>
</dbReference>
<evidence type="ECO:0000256" key="3">
    <source>
        <dbReference type="ARBA" id="ARBA00022475"/>
    </source>
</evidence>
<feature type="domain" description="Concentrative nucleoside transporter N-terminal" evidence="8">
    <location>
        <begin position="8"/>
        <end position="81"/>
    </location>
</feature>